<keyword evidence="1" id="KW-0812">Transmembrane</keyword>
<keyword evidence="1" id="KW-0472">Membrane</keyword>
<protein>
    <submittedName>
        <fullName evidence="2">Uncharacterized protein</fullName>
    </submittedName>
</protein>
<organism evidence="2 3">
    <name type="scientific">Ancylostoma ceylanicum</name>
    <dbReference type="NCBI Taxonomy" id="53326"/>
    <lineage>
        <taxon>Eukaryota</taxon>
        <taxon>Metazoa</taxon>
        <taxon>Ecdysozoa</taxon>
        <taxon>Nematoda</taxon>
        <taxon>Chromadorea</taxon>
        <taxon>Rhabditida</taxon>
        <taxon>Rhabditina</taxon>
        <taxon>Rhabditomorpha</taxon>
        <taxon>Strongyloidea</taxon>
        <taxon>Ancylostomatidae</taxon>
        <taxon>Ancylostomatinae</taxon>
        <taxon>Ancylostoma</taxon>
    </lineage>
</organism>
<proteinExistence type="predicted"/>
<feature type="transmembrane region" description="Helical" evidence="1">
    <location>
        <begin position="122"/>
        <end position="142"/>
    </location>
</feature>
<feature type="transmembrane region" description="Helical" evidence="1">
    <location>
        <begin position="82"/>
        <end position="102"/>
    </location>
</feature>
<evidence type="ECO:0000256" key="1">
    <source>
        <dbReference type="SAM" id="Phobius"/>
    </source>
</evidence>
<gene>
    <name evidence="2" type="primary">Acey_s0370.g99</name>
    <name evidence="2" type="ORF">Y032_0370g99</name>
</gene>
<accession>A0A016RVK2</accession>
<dbReference type="AlphaFoldDB" id="A0A016RVK2"/>
<keyword evidence="1" id="KW-1133">Transmembrane helix</keyword>
<dbReference type="Proteomes" id="UP000024635">
    <property type="component" value="Unassembled WGS sequence"/>
</dbReference>
<evidence type="ECO:0000313" key="3">
    <source>
        <dbReference type="Proteomes" id="UP000024635"/>
    </source>
</evidence>
<reference evidence="3" key="1">
    <citation type="journal article" date="2015" name="Nat. Genet.">
        <title>The genome and transcriptome of the zoonotic hookworm Ancylostoma ceylanicum identify infection-specific gene families.</title>
        <authorList>
            <person name="Schwarz E.M."/>
            <person name="Hu Y."/>
            <person name="Antoshechkin I."/>
            <person name="Miller M.M."/>
            <person name="Sternberg P.W."/>
            <person name="Aroian R.V."/>
        </authorList>
    </citation>
    <scope>NUCLEOTIDE SEQUENCE</scope>
    <source>
        <strain evidence="3">HY135</strain>
    </source>
</reference>
<evidence type="ECO:0000313" key="2">
    <source>
        <dbReference type="EMBL" id="EYB81994.1"/>
    </source>
</evidence>
<name>A0A016RVK2_9BILA</name>
<comment type="caution">
    <text evidence="2">The sequence shown here is derived from an EMBL/GenBank/DDBJ whole genome shotgun (WGS) entry which is preliminary data.</text>
</comment>
<dbReference type="EMBL" id="JARK01001706">
    <property type="protein sequence ID" value="EYB81994.1"/>
    <property type="molecule type" value="Genomic_DNA"/>
</dbReference>
<keyword evidence="3" id="KW-1185">Reference proteome</keyword>
<sequence length="157" mass="17931">MPHRPKKCRGCPPEPFIASILKNEAGFKEHARAAREFVRGEATFVKVDKINKIDTSYVDEIDKIDMSYGTNMILVISTLNHLYMLVFREIVGLILSEVIYMVQHFSTISSFEFSLFGPIRPSIFFGLFSCLQAAPTCLITLMNRRKECSRERFGTVV</sequence>